<feature type="chain" id="PRO_5019329008" description="Hemolysin activation/secretion protein" evidence="2">
    <location>
        <begin position="28"/>
        <end position="99"/>
    </location>
</feature>
<protein>
    <recommendedName>
        <fullName evidence="4">Hemolysin activation/secretion protein</fullName>
    </recommendedName>
</protein>
<evidence type="ECO:0000313" key="3">
    <source>
        <dbReference type="EMBL" id="VFK63686.1"/>
    </source>
</evidence>
<feature type="compositionally biased region" description="Basic and acidic residues" evidence="1">
    <location>
        <begin position="47"/>
        <end position="63"/>
    </location>
</feature>
<organism evidence="3">
    <name type="scientific">Candidatus Kentrum sp. TC</name>
    <dbReference type="NCBI Taxonomy" id="2126339"/>
    <lineage>
        <taxon>Bacteria</taxon>
        <taxon>Pseudomonadati</taxon>
        <taxon>Pseudomonadota</taxon>
        <taxon>Gammaproteobacteria</taxon>
        <taxon>Candidatus Kentrum</taxon>
    </lineage>
</organism>
<accession>A0A451ACB3</accession>
<dbReference type="AlphaFoldDB" id="A0A451ACB3"/>
<sequence>MMNPRQTTLVSAIYCILFFSTLSPTHAAPTPPSSATQADRILQQQLEEERRRRREEERKEQQRLKPPLAPDALPSEGTPKDAACTDISTIEFSGVSLPY</sequence>
<reference evidence="3" key="1">
    <citation type="submission" date="2019-02" db="EMBL/GenBank/DDBJ databases">
        <authorList>
            <person name="Gruber-Vodicka R. H."/>
            <person name="Seah K. B. B."/>
        </authorList>
    </citation>
    <scope>NUCLEOTIDE SEQUENCE</scope>
    <source>
        <strain evidence="3">BECK_BZ126</strain>
    </source>
</reference>
<evidence type="ECO:0008006" key="4">
    <source>
        <dbReference type="Google" id="ProtNLM"/>
    </source>
</evidence>
<feature type="region of interest" description="Disordered" evidence="1">
    <location>
        <begin position="46"/>
        <end position="85"/>
    </location>
</feature>
<evidence type="ECO:0000256" key="2">
    <source>
        <dbReference type="SAM" id="SignalP"/>
    </source>
</evidence>
<keyword evidence="2" id="KW-0732">Signal</keyword>
<dbReference type="EMBL" id="CAADFW010000103">
    <property type="protein sequence ID" value="VFK63686.1"/>
    <property type="molecule type" value="Genomic_DNA"/>
</dbReference>
<evidence type="ECO:0000256" key="1">
    <source>
        <dbReference type="SAM" id="MobiDB-lite"/>
    </source>
</evidence>
<gene>
    <name evidence="3" type="ORF">BECKTC1821F_GA0114240_11037</name>
</gene>
<proteinExistence type="predicted"/>
<name>A0A451ACB3_9GAMM</name>
<feature type="signal peptide" evidence="2">
    <location>
        <begin position="1"/>
        <end position="27"/>
    </location>
</feature>